<dbReference type="GO" id="GO:0009534">
    <property type="term" value="C:chloroplast thylakoid"/>
    <property type="evidence" value="ECO:0007669"/>
    <property type="project" value="UniProtKB-SubCell"/>
</dbReference>
<dbReference type="OMA" id="WFKGQER"/>
<evidence type="ECO:0000256" key="6">
    <source>
        <dbReference type="ARBA" id="ARBA00023078"/>
    </source>
</evidence>
<dbReference type="AlphaFoldDB" id="A0A9R1NT93"/>
<keyword evidence="15" id="KW-1185">Reference proteome</keyword>
<evidence type="ECO:0000313" key="15">
    <source>
        <dbReference type="Proteomes" id="UP000324705"/>
    </source>
</evidence>
<evidence type="ECO:0000313" key="14">
    <source>
        <dbReference type="EMBL" id="VAH30727.1"/>
    </source>
</evidence>
<dbReference type="PANTHER" id="PTHR31407">
    <property type="match status" value="1"/>
</dbReference>
<evidence type="ECO:0000256" key="7">
    <source>
        <dbReference type="ARBA" id="ARBA00023276"/>
    </source>
</evidence>
<dbReference type="GO" id="GO:0005509">
    <property type="term" value="F:calcium ion binding"/>
    <property type="evidence" value="ECO:0007669"/>
    <property type="project" value="InterPro"/>
</dbReference>
<keyword evidence="5" id="KW-0809">Transit peptide</keyword>
<organism evidence="14 15">
    <name type="scientific">Triticum turgidum subsp. durum</name>
    <name type="common">Durum wheat</name>
    <name type="synonym">Triticum durum</name>
    <dbReference type="NCBI Taxonomy" id="4567"/>
    <lineage>
        <taxon>Eukaryota</taxon>
        <taxon>Viridiplantae</taxon>
        <taxon>Streptophyta</taxon>
        <taxon>Embryophyta</taxon>
        <taxon>Tracheophyta</taxon>
        <taxon>Spermatophyta</taxon>
        <taxon>Magnoliopsida</taxon>
        <taxon>Liliopsida</taxon>
        <taxon>Poales</taxon>
        <taxon>Poaceae</taxon>
        <taxon>BOP clade</taxon>
        <taxon>Pooideae</taxon>
        <taxon>Triticodae</taxon>
        <taxon>Triticeae</taxon>
        <taxon>Triticinae</taxon>
        <taxon>Triticum</taxon>
    </lineage>
</organism>
<evidence type="ECO:0000256" key="12">
    <source>
        <dbReference type="ARBA" id="ARBA00046272"/>
    </source>
</evidence>
<dbReference type="InterPro" id="IPR016123">
    <property type="entry name" value="Mog1/PsbP_a/b/a-sand"/>
</dbReference>
<protein>
    <recommendedName>
        <fullName evidence="10">23 kDa subunit of oxygen evolving system of photosystem II</fullName>
    </recommendedName>
    <alternativeName>
        <fullName evidence="9">23 kDa thylakoid membrane protein</fullName>
    </alternativeName>
    <alternativeName>
        <fullName evidence="8">OEC 23 kDa subunit</fullName>
    </alternativeName>
</protein>
<evidence type="ECO:0000256" key="10">
    <source>
        <dbReference type="ARBA" id="ARBA00032148"/>
    </source>
</evidence>
<accession>A0A9R1NT93</accession>
<dbReference type="Gene3D" id="3.40.1000.10">
    <property type="entry name" value="Mog1/PsbP, alpha/beta/alpha sandwich"/>
    <property type="match status" value="1"/>
</dbReference>
<keyword evidence="6" id="KW-0793">Thylakoid</keyword>
<dbReference type="Pfam" id="PF01789">
    <property type="entry name" value="PsbP"/>
    <property type="match status" value="1"/>
</dbReference>
<keyword evidence="2" id="KW-0150">Chloroplast</keyword>
<keyword evidence="3" id="KW-0602">Photosynthesis</keyword>
<evidence type="ECO:0000256" key="9">
    <source>
        <dbReference type="ARBA" id="ARBA00031606"/>
    </source>
</evidence>
<evidence type="ECO:0000256" key="5">
    <source>
        <dbReference type="ARBA" id="ARBA00022946"/>
    </source>
</evidence>
<dbReference type="SUPFAM" id="SSF55724">
    <property type="entry name" value="Mog1p/PsbP-like"/>
    <property type="match status" value="1"/>
</dbReference>
<dbReference type="GO" id="GO:0019898">
    <property type="term" value="C:extrinsic component of membrane"/>
    <property type="evidence" value="ECO:0007669"/>
    <property type="project" value="InterPro"/>
</dbReference>
<feature type="domain" description="PsbP C-terminal" evidence="13">
    <location>
        <begin position="91"/>
        <end position="259"/>
    </location>
</feature>
<evidence type="ECO:0000256" key="11">
    <source>
        <dbReference type="ARBA" id="ARBA00035638"/>
    </source>
</evidence>
<proteinExistence type="inferred from homology"/>
<evidence type="ECO:0000256" key="4">
    <source>
        <dbReference type="ARBA" id="ARBA00022640"/>
    </source>
</evidence>
<keyword evidence="4" id="KW-0934">Plastid</keyword>
<dbReference type="GO" id="GO:0015979">
    <property type="term" value="P:photosynthesis"/>
    <property type="evidence" value="ECO:0007669"/>
    <property type="project" value="UniProtKB-KW"/>
</dbReference>
<dbReference type="EMBL" id="LT934113">
    <property type="protein sequence ID" value="VAH30727.1"/>
    <property type="molecule type" value="Genomic_DNA"/>
</dbReference>
<reference evidence="14 15" key="1">
    <citation type="submission" date="2017-09" db="EMBL/GenBank/DDBJ databases">
        <authorList>
            <consortium name="International Durum Wheat Genome Sequencing Consortium (IDWGSC)"/>
            <person name="Milanesi L."/>
        </authorList>
    </citation>
    <scope>NUCLEOTIDE SEQUENCE [LARGE SCALE GENOMIC DNA]</scope>
    <source>
        <strain evidence="15">cv. Svevo</strain>
    </source>
</reference>
<dbReference type="Gramene" id="TRITD2Av1G139300.7">
    <property type="protein sequence ID" value="TRITD2Av1G139300.7"/>
    <property type="gene ID" value="TRITD2Av1G139300"/>
</dbReference>
<dbReference type="Proteomes" id="UP000324705">
    <property type="component" value="Chromosome 2A"/>
</dbReference>
<evidence type="ECO:0000256" key="8">
    <source>
        <dbReference type="ARBA" id="ARBA00029584"/>
    </source>
</evidence>
<gene>
    <name evidence="14" type="ORF">TRITD_2Av1G139300</name>
</gene>
<evidence type="ECO:0000259" key="13">
    <source>
        <dbReference type="Pfam" id="PF01789"/>
    </source>
</evidence>
<comment type="subcellular location">
    <subcellularLocation>
        <location evidence="12">Plastid</location>
        <location evidence="12">Chloroplast thylakoid</location>
    </subcellularLocation>
</comment>
<sequence>MASTSCFLHQSTARLAASARPAPAVGRTQLFVCKAQKNDEAASDAAVVTSRRAALSLLAGAAAIAVKVSPAAAAYGEVAANVFGKAKKNTDFVAYSGEGFKLMIPAKWNPSKEREFPGQVLRYEDNFDATSNLSVIINPTTKKTITDYGSPEEFLSQVGFLLGQQSYGGKTDSEGGFESDAVATANVLESSAPVVDGKQYYSITVLTRTADGDEGGKHQLITATVADGKLYVCKAQAGDKRWFKGAKKFVENAAGSFSVA</sequence>
<keyword evidence="7" id="KW-0604">Photosystem II</keyword>
<dbReference type="PANTHER" id="PTHR31407:SF6">
    <property type="entry name" value="OXYGEN-EVOLVING ENHANCER PROTEIN 2-1, CHLOROPLASTIC"/>
    <property type="match status" value="1"/>
</dbReference>
<name>A0A9R1NT93_TRITD</name>
<comment type="similarity">
    <text evidence="11">Belongs to the PsbP family.</text>
</comment>
<evidence type="ECO:0000256" key="2">
    <source>
        <dbReference type="ARBA" id="ARBA00022528"/>
    </source>
</evidence>
<evidence type="ECO:0000256" key="3">
    <source>
        <dbReference type="ARBA" id="ARBA00022531"/>
    </source>
</evidence>
<evidence type="ECO:0000256" key="1">
    <source>
        <dbReference type="ARBA" id="ARBA00002851"/>
    </source>
</evidence>
<dbReference type="GO" id="GO:0009654">
    <property type="term" value="C:photosystem II oxygen evolving complex"/>
    <property type="evidence" value="ECO:0007669"/>
    <property type="project" value="InterPro"/>
</dbReference>
<dbReference type="InterPro" id="IPR002683">
    <property type="entry name" value="PsbP_C"/>
</dbReference>
<comment type="function">
    <text evidence="1">May be involved in the regulation of photosystem II.</text>
</comment>